<dbReference type="AlphaFoldDB" id="J9GJE5"/>
<evidence type="ECO:0000256" key="3">
    <source>
        <dbReference type="ARBA" id="ARBA00023098"/>
    </source>
</evidence>
<dbReference type="SUPFAM" id="SSF52151">
    <property type="entry name" value="FabD/lysophospholipase-like"/>
    <property type="match status" value="1"/>
</dbReference>
<dbReference type="PANTHER" id="PTHR14226">
    <property type="entry name" value="NEUROPATHY TARGET ESTERASE/SWISS CHEESE D.MELANOGASTER"/>
    <property type="match status" value="1"/>
</dbReference>
<accession>J9GJE5</accession>
<dbReference type="GO" id="GO:0016042">
    <property type="term" value="P:lipid catabolic process"/>
    <property type="evidence" value="ECO:0007669"/>
    <property type="project" value="UniProtKB-KW"/>
</dbReference>
<keyword evidence="1" id="KW-0378">Hydrolase</keyword>
<evidence type="ECO:0000259" key="4">
    <source>
        <dbReference type="PROSITE" id="PS51635"/>
    </source>
</evidence>
<protein>
    <submittedName>
        <fullName evidence="5">Phospholipase, patatin family</fullName>
    </submittedName>
</protein>
<dbReference type="EMBL" id="AMCI01000896">
    <property type="protein sequence ID" value="EJX07364.1"/>
    <property type="molecule type" value="Genomic_DNA"/>
</dbReference>
<dbReference type="InterPro" id="IPR050301">
    <property type="entry name" value="NTE"/>
</dbReference>
<dbReference type="PANTHER" id="PTHR14226:SF78">
    <property type="entry name" value="SLR0060 PROTEIN"/>
    <property type="match status" value="1"/>
</dbReference>
<dbReference type="Gene3D" id="3.40.1090.10">
    <property type="entry name" value="Cytosolic phospholipase A2 catalytic domain"/>
    <property type="match status" value="1"/>
</dbReference>
<evidence type="ECO:0000256" key="1">
    <source>
        <dbReference type="ARBA" id="ARBA00022801"/>
    </source>
</evidence>
<dbReference type="PROSITE" id="PS51635">
    <property type="entry name" value="PNPLA"/>
    <property type="match status" value="1"/>
</dbReference>
<dbReference type="InterPro" id="IPR016035">
    <property type="entry name" value="Acyl_Trfase/lysoPLipase"/>
</dbReference>
<dbReference type="InterPro" id="IPR002641">
    <property type="entry name" value="PNPLA_dom"/>
</dbReference>
<organism evidence="5">
    <name type="scientific">gut metagenome</name>
    <dbReference type="NCBI Taxonomy" id="749906"/>
    <lineage>
        <taxon>unclassified sequences</taxon>
        <taxon>metagenomes</taxon>
        <taxon>organismal metagenomes</taxon>
    </lineage>
</organism>
<evidence type="ECO:0000313" key="5">
    <source>
        <dbReference type="EMBL" id="EJX07364.1"/>
    </source>
</evidence>
<comment type="caution">
    <text evidence="5">The sequence shown here is derived from an EMBL/GenBank/DDBJ whole genome shotgun (WGS) entry which is preliminary data.</text>
</comment>
<name>J9GJE5_9ZZZZ</name>
<gene>
    <name evidence="5" type="ORF">EVA_04520</name>
</gene>
<keyword evidence="2" id="KW-0442">Lipid degradation</keyword>
<dbReference type="CDD" id="cd07205">
    <property type="entry name" value="Pat_PNPLA6_PNPLA7_NTE1_like"/>
    <property type="match status" value="1"/>
</dbReference>
<dbReference type="GO" id="GO:0016787">
    <property type="term" value="F:hydrolase activity"/>
    <property type="evidence" value="ECO:0007669"/>
    <property type="project" value="UniProtKB-KW"/>
</dbReference>
<proteinExistence type="predicted"/>
<keyword evidence="3" id="KW-0443">Lipid metabolism</keyword>
<evidence type="ECO:0000256" key="2">
    <source>
        <dbReference type="ARBA" id="ARBA00022963"/>
    </source>
</evidence>
<reference evidence="5" key="1">
    <citation type="journal article" date="2012" name="PLoS ONE">
        <title>Gene sets for utilization of primary and secondary nutrition supplies in the distal gut of endangered iberian lynx.</title>
        <authorList>
            <person name="Alcaide M."/>
            <person name="Messina E."/>
            <person name="Richter M."/>
            <person name="Bargiela R."/>
            <person name="Peplies J."/>
            <person name="Huws S.A."/>
            <person name="Newbold C.J."/>
            <person name="Golyshin P.N."/>
            <person name="Simon M.A."/>
            <person name="Lopez G."/>
            <person name="Yakimov M.M."/>
            <person name="Ferrer M."/>
        </authorList>
    </citation>
    <scope>NUCLEOTIDE SEQUENCE</scope>
</reference>
<feature type="domain" description="PNPLA" evidence="4">
    <location>
        <begin position="30"/>
        <end position="188"/>
    </location>
</feature>
<sequence>MPNKKIIQENTIDMTTTTSSYFTNKYPIGYALSGGFIKGFAHLGVMQALLEHDIKPNILSGTSAGALAAAFYADGNEPHEVLNYFAGHKFQDLTKLVIPKLGLFELNEFIDFLRSNLKARNIEELKLPLIITATDLDHGKTVHFHRGDLALCIAASCCMPVLFAPVKIDGINYVDGGLMMNLPVSTIRRICETVVAINVSPLMATKYKMNIVSIALRSYNFMFRSNAISEREKADILIEPYNLAGYSNTELEKAEEIFMQGYNTANEFLDRLNKQNK</sequence>
<dbReference type="Pfam" id="PF01734">
    <property type="entry name" value="Patatin"/>
    <property type="match status" value="1"/>
</dbReference>